<protein>
    <submittedName>
        <fullName evidence="4">2-methylcitrate dehydratase PrpD</fullName>
    </submittedName>
</protein>
<dbReference type="InterPro" id="IPR045336">
    <property type="entry name" value="MmgE_PrpD_N"/>
</dbReference>
<dbReference type="Gene3D" id="1.10.4100.10">
    <property type="entry name" value="2-methylcitrate dehydratase PrpD"/>
    <property type="match status" value="1"/>
</dbReference>
<evidence type="ECO:0000313" key="4">
    <source>
        <dbReference type="EMBL" id="SDK43339.1"/>
    </source>
</evidence>
<gene>
    <name evidence="4" type="ORF">SAMN04487954_11669</name>
</gene>
<feature type="domain" description="MmgE/PrpD N-terminal" evidence="2">
    <location>
        <begin position="8"/>
        <end position="244"/>
    </location>
</feature>
<dbReference type="Pfam" id="PF19305">
    <property type="entry name" value="MmgE_PrpD_C"/>
    <property type="match status" value="1"/>
</dbReference>
<dbReference type="AlphaFoldDB" id="A0A1G9BV45"/>
<dbReference type="SUPFAM" id="SSF103378">
    <property type="entry name" value="2-methylcitrate dehydratase PrpD"/>
    <property type="match status" value="1"/>
</dbReference>
<dbReference type="EMBL" id="FNES01000016">
    <property type="protein sequence ID" value="SDK43339.1"/>
    <property type="molecule type" value="Genomic_DNA"/>
</dbReference>
<dbReference type="PANTHER" id="PTHR16943">
    <property type="entry name" value="2-METHYLCITRATE DEHYDRATASE-RELATED"/>
    <property type="match status" value="1"/>
</dbReference>
<dbReference type="STRING" id="376427.SAMN04487954_11669"/>
<dbReference type="InterPro" id="IPR036148">
    <property type="entry name" value="MmgE/PrpD_sf"/>
</dbReference>
<proteinExistence type="inferred from homology"/>
<dbReference type="Pfam" id="PF03972">
    <property type="entry name" value="MmgE_PrpD_N"/>
    <property type="match status" value="1"/>
</dbReference>
<name>A0A1G9BV45_9GAMM</name>
<dbReference type="GO" id="GO:0016829">
    <property type="term" value="F:lyase activity"/>
    <property type="evidence" value="ECO:0007669"/>
    <property type="project" value="InterPro"/>
</dbReference>
<evidence type="ECO:0000313" key="5">
    <source>
        <dbReference type="Proteomes" id="UP000198525"/>
    </source>
</evidence>
<evidence type="ECO:0000256" key="1">
    <source>
        <dbReference type="ARBA" id="ARBA00006174"/>
    </source>
</evidence>
<keyword evidence="5" id="KW-1185">Reference proteome</keyword>
<dbReference type="InterPro" id="IPR042188">
    <property type="entry name" value="MmgE/PrpD_sf_2"/>
</dbReference>
<sequence length="455" mass="48631">MTMTATDDLVRFVTNLSFDELPSAVVETTQNLMLDWLGSGIAGRHLHPTPCFGRVVEGIAPGEGACDILTGASRRSSFAASMINAAAGNIVEQNDLHNASILHPGAVVFPVVLALAQERGLSGRDTIVAAVAGYEAGIRVGECLGASHYRCWHTTATVGTLAAAMAAGRAMRLDHRSMLHALGSAGTQASGLWAFIHDDADSRPLHAAKAASNGLLAAALAQQGVTGASDILLGRQGMGEAMSDCIDADRLVDGLGRRWGVLETSLKYHASCRHTHPGADAFVSLCKDERLAMEDIVGVSVGVHRGALDVLNPSVAPETISEAKFSMGCVLGLLAHYGSAGVEAFTLDTIRNPRVRDFAKRVTMAFDPEVDAAYPRKWVGKVVVTTRDRRTIERRLDHPKGDPQNPLSEEERLAKFRCLADAGGLREVEAVDRLIDWTQTLSQRDRVGSLMQWLA</sequence>
<feature type="domain" description="MmgE/PrpD C-terminal" evidence="3">
    <location>
        <begin position="269"/>
        <end position="431"/>
    </location>
</feature>
<dbReference type="InterPro" id="IPR045337">
    <property type="entry name" value="MmgE_PrpD_C"/>
</dbReference>
<evidence type="ECO:0000259" key="3">
    <source>
        <dbReference type="Pfam" id="PF19305"/>
    </source>
</evidence>
<organism evidence="4 5">
    <name type="scientific">Billgrantia gudaonensis</name>
    <dbReference type="NCBI Taxonomy" id="376427"/>
    <lineage>
        <taxon>Bacteria</taxon>
        <taxon>Pseudomonadati</taxon>
        <taxon>Pseudomonadota</taxon>
        <taxon>Gammaproteobacteria</taxon>
        <taxon>Oceanospirillales</taxon>
        <taxon>Halomonadaceae</taxon>
        <taxon>Billgrantia</taxon>
    </lineage>
</organism>
<accession>A0A1G9BV45</accession>
<dbReference type="Proteomes" id="UP000198525">
    <property type="component" value="Unassembled WGS sequence"/>
</dbReference>
<comment type="similarity">
    <text evidence="1">Belongs to the PrpD family.</text>
</comment>
<evidence type="ECO:0000259" key="2">
    <source>
        <dbReference type="Pfam" id="PF03972"/>
    </source>
</evidence>
<reference evidence="4 5" key="1">
    <citation type="submission" date="2016-10" db="EMBL/GenBank/DDBJ databases">
        <authorList>
            <person name="de Groot N.N."/>
        </authorList>
    </citation>
    <scope>NUCLEOTIDE SEQUENCE [LARGE SCALE GENOMIC DNA]</scope>
    <source>
        <strain evidence="4 5">CGMCC 1.6133</strain>
    </source>
</reference>
<dbReference type="Gene3D" id="3.30.1330.120">
    <property type="entry name" value="2-methylcitrate dehydratase PrpD"/>
    <property type="match status" value="1"/>
</dbReference>
<dbReference type="PANTHER" id="PTHR16943:SF8">
    <property type="entry name" value="2-METHYLCITRATE DEHYDRATASE"/>
    <property type="match status" value="1"/>
</dbReference>
<dbReference type="InterPro" id="IPR005656">
    <property type="entry name" value="MmgE_PrpD"/>
</dbReference>
<dbReference type="InterPro" id="IPR042183">
    <property type="entry name" value="MmgE/PrpD_sf_1"/>
</dbReference>